<dbReference type="PROSITE" id="PS51677">
    <property type="entry name" value="NODB"/>
    <property type="match status" value="1"/>
</dbReference>
<dbReference type="PANTHER" id="PTHR10587">
    <property type="entry name" value="GLYCOSYL TRANSFERASE-RELATED"/>
    <property type="match status" value="1"/>
</dbReference>
<organism evidence="16 17">
    <name type="scientific">Hohenbuehelia grisea</name>
    <dbReference type="NCBI Taxonomy" id="104357"/>
    <lineage>
        <taxon>Eukaryota</taxon>
        <taxon>Fungi</taxon>
        <taxon>Dikarya</taxon>
        <taxon>Basidiomycota</taxon>
        <taxon>Agaricomycotina</taxon>
        <taxon>Agaricomycetes</taxon>
        <taxon>Agaricomycetidae</taxon>
        <taxon>Agaricales</taxon>
        <taxon>Pleurotineae</taxon>
        <taxon>Pleurotaceae</taxon>
        <taxon>Hohenbuehelia</taxon>
    </lineage>
</organism>
<evidence type="ECO:0000256" key="10">
    <source>
        <dbReference type="ARBA" id="ARBA00023316"/>
    </source>
</evidence>
<evidence type="ECO:0000256" key="11">
    <source>
        <dbReference type="ARBA" id="ARBA00023326"/>
    </source>
</evidence>
<reference evidence="17" key="1">
    <citation type="submission" date="2024-06" db="EMBL/GenBank/DDBJ databases">
        <title>Multi-omics analyses provide insights into the biosynthesis of the anticancer antibiotic pleurotin in Hohenbuehelia grisea.</title>
        <authorList>
            <person name="Weaver J.A."/>
            <person name="Alberti F."/>
        </authorList>
    </citation>
    <scope>NUCLEOTIDE SEQUENCE [LARGE SCALE GENOMIC DNA]</scope>
    <source>
        <strain evidence="17">T-177</strain>
    </source>
</reference>
<protein>
    <recommendedName>
        <fullName evidence="12">chitin deacetylase</fullName>
        <ecNumber evidence="12">3.5.1.41</ecNumber>
    </recommendedName>
</protein>
<accession>A0ABR3K2G5</accession>
<name>A0ABR3K2G5_9AGAR</name>
<keyword evidence="5" id="KW-0146">Chitin degradation</keyword>
<evidence type="ECO:0000256" key="13">
    <source>
        <dbReference type="ARBA" id="ARBA00048494"/>
    </source>
</evidence>
<evidence type="ECO:0000256" key="2">
    <source>
        <dbReference type="ARBA" id="ARBA00004609"/>
    </source>
</evidence>
<evidence type="ECO:0000256" key="4">
    <source>
        <dbReference type="ARBA" id="ARBA00022622"/>
    </source>
</evidence>
<feature type="signal peptide" evidence="14">
    <location>
        <begin position="1"/>
        <end position="15"/>
    </location>
</feature>
<keyword evidence="14" id="KW-0732">Signal</keyword>
<keyword evidence="9" id="KW-0449">Lipoprotein</keyword>
<gene>
    <name evidence="16" type="ORF">HGRIS_006361</name>
</gene>
<dbReference type="SUPFAM" id="SSF88713">
    <property type="entry name" value="Glycoside hydrolase/deacetylase"/>
    <property type="match status" value="1"/>
</dbReference>
<dbReference type="InterPro" id="IPR050248">
    <property type="entry name" value="Polysacc_deacetylase_ArnD"/>
</dbReference>
<dbReference type="InterPro" id="IPR002509">
    <property type="entry name" value="NODB_dom"/>
</dbReference>
<evidence type="ECO:0000313" key="17">
    <source>
        <dbReference type="Proteomes" id="UP001556367"/>
    </source>
</evidence>
<dbReference type="InterPro" id="IPR011330">
    <property type="entry name" value="Glyco_hydro/deAcase_b/a-brl"/>
</dbReference>
<feature type="domain" description="NodB homology" evidence="15">
    <location>
        <begin position="145"/>
        <end position="335"/>
    </location>
</feature>
<comment type="cofactor">
    <cofactor evidence="1">
        <name>Co(2+)</name>
        <dbReference type="ChEBI" id="CHEBI:48828"/>
    </cofactor>
</comment>
<dbReference type="EMBL" id="JASNQZ010000001">
    <property type="protein sequence ID" value="KAL0961412.1"/>
    <property type="molecule type" value="Genomic_DNA"/>
</dbReference>
<keyword evidence="8" id="KW-0170">Cobalt</keyword>
<dbReference type="PANTHER" id="PTHR10587:SF135">
    <property type="entry name" value="CHITIN DEACETYLASE 3"/>
    <property type="match status" value="1"/>
</dbReference>
<keyword evidence="4" id="KW-0325">Glycoprotein</keyword>
<comment type="caution">
    <text evidence="16">The sequence shown here is derived from an EMBL/GenBank/DDBJ whole genome shotgun (WGS) entry which is preliminary data.</text>
</comment>
<evidence type="ECO:0000256" key="12">
    <source>
        <dbReference type="ARBA" id="ARBA00024056"/>
    </source>
</evidence>
<keyword evidence="4" id="KW-0336">GPI-anchor</keyword>
<keyword evidence="3" id="KW-1003">Cell membrane</keyword>
<evidence type="ECO:0000313" key="16">
    <source>
        <dbReference type="EMBL" id="KAL0961412.1"/>
    </source>
</evidence>
<keyword evidence="10" id="KW-0961">Cell wall biogenesis/degradation</keyword>
<evidence type="ECO:0000256" key="3">
    <source>
        <dbReference type="ARBA" id="ARBA00022475"/>
    </source>
</evidence>
<keyword evidence="6" id="KW-0472">Membrane</keyword>
<evidence type="ECO:0000256" key="14">
    <source>
        <dbReference type="SAM" id="SignalP"/>
    </source>
</evidence>
<comment type="subcellular location">
    <subcellularLocation>
        <location evidence="2">Cell membrane</location>
        <topology evidence="2">Lipid-anchor</topology>
        <topology evidence="2">GPI-anchor</topology>
    </subcellularLocation>
</comment>
<evidence type="ECO:0000256" key="5">
    <source>
        <dbReference type="ARBA" id="ARBA00023024"/>
    </source>
</evidence>
<evidence type="ECO:0000256" key="7">
    <source>
        <dbReference type="ARBA" id="ARBA00023277"/>
    </source>
</evidence>
<feature type="chain" id="PRO_5047247426" description="chitin deacetylase" evidence="14">
    <location>
        <begin position="16"/>
        <end position="433"/>
    </location>
</feature>
<comment type="catalytic activity">
    <reaction evidence="13">
        <text>[(1-&gt;4)-N-acetyl-beta-D-glucosaminyl](n) + n H2O = chitosan + n acetate</text>
        <dbReference type="Rhea" id="RHEA:10464"/>
        <dbReference type="Rhea" id="RHEA-COMP:9593"/>
        <dbReference type="Rhea" id="RHEA-COMP:9597"/>
        <dbReference type="ChEBI" id="CHEBI:15377"/>
        <dbReference type="ChEBI" id="CHEBI:17029"/>
        <dbReference type="ChEBI" id="CHEBI:30089"/>
        <dbReference type="ChEBI" id="CHEBI:57704"/>
        <dbReference type="EC" id="3.5.1.41"/>
    </reaction>
    <physiologicalReaction direction="left-to-right" evidence="13">
        <dbReference type="Rhea" id="RHEA:10465"/>
    </physiologicalReaction>
</comment>
<dbReference type="Pfam" id="PF01522">
    <property type="entry name" value="Polysacc_deac_1"/>
    <property type="match status" value="1"/>
</dbReference>
<evidence type="ECO:0000256" key="9">
    <source>
        <dbReference type="ARBA" id="ARBA00023288"/>
    </source>
</evidence>
<proteinExistence type="predicted"/>
<evidence type="ECO:0000256" key="8">
    <source>
        <dbReference type="ARBA" id="ARBA00023285"/>
    </source>
</evidence>
<keyword evidence="11" id="KW-0624">Polysaccharide degradation</keyword>
<dbReference type="Proteomes" id="UP001556367">
    <property type="component" value="Unassembled WGS sequence"/>
</dbReference>
<evidence type="ECO:0000256" key="1">
    <source>
        <dbReference type="ARBA" id="ARBA00001941"/>
    </source>
</evidence>
<keyword evidence="7" id="KW-0119">Carbohydrate metabolism</keyword>
<keyword evidence="17" id="KW-1185">Reference proteome</keyword>
<sequence length="433" mass="46899">MRSTLVLLAASLVSARFSHQYIHDHQDIARGALPNRWFHDDAHPVHQLFKRGPSTDGVEYAEVGSPTWSTAFPNGTPDVEQLPAIWVKALDDAVAAGKIPDTPIAKAHGSDNPTYPHGVDPTSPEVCSATYQCKIPGDIWDGPDGTFSTSFDDGPLPPSTKLNSFLKANDERATHFMIGTNIRANPKIFTETFEMGSDIAVHTYTHPHMTTQTNQQILGQLGWTMEIIHNSTGGRIPRYWRPPFGDYDVRVRAVAREVFGLEVVIWNQDTHDWTLTETEVEDATTSEKISTSMHKWLTGPKSPGLIILEHELTDESVQAFIDAYPAIKQNGWRMGSLATIISDSAYQNADTSGNVQPSVVGADVNTVNSTWSTSLSSSSTSSSSASTSSASATNIVASSNSNKNGGLQGASISFAFPVLAPLPVHIDCCIPEP</sequence>
<dbReference type="Gene3D" id="3.20.20.370">
    <property type="entry name" value="Glycoside hydrolase/deacetylase"/>
    <property type="match status" value="1"/>
</dbReference>
<evidence type="ECO:0000259" key="15">
    <source>
        <dbReference type="PROSITE" id="PS51677"/>
    </source>
</evidence>
<evidence type="ECO:0000256" key="6">
    <source>
        <dbReference type="ARBA" id="ARBA00023136"/>
    </source>
</evidence>
<dbReference type="EC" id="3.5.1.41" evidence="12"/>